<comment type="subcellular location">
    <subcellularLocation>
        <location evidence="1">Cell outer membrane</location>
        <topology evidence="1">Multi-pass membrane protein</topology>
    </subcellularLocation>
</comment>
<dbReference type="Pfam" id="PF03349">
    <property type="entry name" value="Toluene_X"/>
    <property type="match status" value="2"/>
</dbReference>
<keyword evidence="5 8" id="KW-0732">Signal</keyword>
<dbReference type="PANTHER" id="PTHR35093">
    <property type="entry name" value="OUTER MEMBRANE PROTEIN NMB0088-RELATED"/>
    <property type="match status" value="1"/>
</dbReference>
<evidence type="ECO:0000256" key="1">
    <source>
        <dbReference type="ARBA" id="ARBA00004571"/>
    </source>
</evidence>
<keyword evidence="6" id="KW-0472">Membrane</keyword>
<dbReference type="InterPro" id="IPR005017">
    <property type="entry name" value="OMPP1/FadL/TodX"/>
</dbReference>
<protein>
    <submittedName>
        <fullName evidence="9">Transporter</fullName>
    </submittedName>
</protein>
<dbReference type="EMBL" id="JAAXYO010000044">
    <property type="protein sequence ID" value="MBU2787489.1"/>
    <property type="molecule type" value="Genomic_DNA"/>
</dbReference>
<keyword evidence="10" id="KW-1185">Reference proteome</keyword>
<feature type="chain" id="PRO_5042154779" evidence="8">
    <location>
        <begin position="25"/>
        <end position="365"/>
    </location>
</feature>
<accession>A0AAE3CJ90</accession>
<dbReference type="PROSITE" id="PS51257">
    <property type="entry name" value="PROKAR_LIPOPROTEIN"/>
    <property type="match status" value="1"/>
</dbReference>
<dbReference type="Gene3D" id="2.40.160.60">
    <property type="entry name" value="Outer membrane protein transport protein (OMPP1/FadL/TodX)"/>
    <property type="match status" value="1"/>
</dbReference>
<evidence type="ECO:0000313" key="9">
    <source>
        <dbReference type="EMBL" id="MBU2787489.1"/>
    </source>
</evidence>
<gene>
    <name evidence="9" type="ORF">HFQ13_04565</name>
</gene>
<proteinExistence type="inferred from homology"/>
<dbReference type="Proteomes" id="UP001197378">
    <property type="component" value="Unassembled WGS sequence"/>
</dbReference>
<keyword evidence="4" id="KW-0812">Transmembrane</keyword>
<evidence type="ECO:0000313" key="10">
    <source>
        <dbReference type="Proteomes" id="UP001197378"/>
    </source>
</evidence>
<dbReference type="RefSeq" id="WP_215873343.1">
    <property type="nucleotide sequence ID" value="NZ_JAAXYO010000044.1"/>
</dbReference>
<evidence type="ECO:0000256" key="3">
    <source>
        <dbReference type="ARBA" id="ARBA00022452"/>
    </source>
</evidence>
<evidence type="ECO:0000256" key="8">
    <source>
        <dbReference type="SAM" id="SignalP"/>
    </source>
</evidence>
<evidence type="ECO:0000256" key="7">
    <source>
        <dbReference type="ARBA" id="ARBA00023237"/>
    </source>
</evidence>
<dbReference type="PANTHER" id="PTHR35093:SF8">
    <property type="entry name" value="OUTER MEMBRANE PROTEIN NMB0088-RELATED"/>
    <property type="match status" value="1"/>
</dbReference>
<keyword evidence="7" id="KW-0998">Cell outer membrane</keyword>
<evidence type="ECO:0000256" key="6">
    <source>
        <dbReference type="ARBA" id="ARBA00023136"/>
    </source>
</evidence>
<feature type="signal peptide" evidence="8">
    <location>
        <begin position="1"/>
        <end position="24"/>
    </location>
</feature>
<sequence>MRKTLVVYALSTLVISAACDLAYANSFAVPTGVAALSEAGAVVADGQAVSDYSYNPAGMAFFSGNRAAIELVAQRPSYNYANGSTDIGAETNTSILADLYYTHRFDSMPLALGIGITSPYILRDSWAPNALYEGSPYLQNQLRIIDINPSIAYLLLPDLSVAVGLDYYQSIGGKFGTLSADGSGVGGRIGLLYSTEGYNFGLSYISPASLSAGAGKIELPGRLQAGFRYRWTPSFATELDVDWTNWANAKLPYYGNLGWKSALGYHVGLSYHLNQDLEIRGGIAHTDSPAGANAVQLAVPATASNSASFGLGIGLGPWHYDIGASYALSGSAGGAPFPLPDAGTVPSGSYKASAFTLGLALARNF</sequence>
<keyword evidence="3" id="KW-1134">Transmembrane beta strand</keyword>
<dbReference type="AlphaFoldDB" id="A0AAE3CJ90"/>
<reference evidence="9" key="1">
    <citation type="journal article" date="2021" name="ISME J.">
        <title>Genomic evolution of the class Acidithiobacillia: deep-branching Proteobacteria living in extreme acidic conditions.</title>
        <authorList>
            <person name="Moya-Beltran A."/>
            <person name="Beard S."/>
            <person name="Rojas-Villalobos C."/>
            <person name="Issotta F."/>
            <person name="Gallardo Y."/>
            <person name="Ulloa R."/>
            <person name="Giaveno A."/>
            <person name="Degli Esposti M."/>
            <person name="Johnson D.B."/>
            <person name="Quatrini R."/>
        </authorList>
    </citation>
    <scope>NUCLEOTIDE SEQUENCE</scope>
    <source>
        <strain evidence="9">VAN18-1</strain>
    </source>
</reference>
<dbReference type="GO" id="GO:0009279">
    <property type="term" value="C:cell outer membrane"/>
    <property type="evidence" value="ECO:0007669"/>
    <property type="project" value="UniProtKB-SubCell"/>
</dbReference>
<comment type="caution">
    <text evidence="9">The sequence shown here is derived from an EMBL/GenBank/DDBJ whole genome shotgun (WGS) entry which is preliminary data.</text>
</comment>
<evidence type="ECO:0000256" key="2">
    <source>
        <dbReference type="ARBA" id="ARBA00008163"/>
    </source>
</evidence>
<evidence type="ECO:0000256" key="5">
    <source>
        <dbReference type="ARBA" id="ARBA00022729"/>
    </source>
</evidence>
<dbReference type="GO" id="GO:0015483">
    <property type="term" value="F:long-chain fatty acid transporting porin activity"/>
    <property type="evidence" value="ECO:0007669"/>
    <property type="project" value="TreeGrafter"/>
</dbReference>
<evidence type="ECO:0000256" key="4">
    <source>
        <dbReference type="ARBA" id="ARBA00022692"/>
    </source>
</evidence>
<organism evidence="9 10">
    <name type="scientific">Igneacidithiobacillus copahuensis</name>
    <dbReference type="NCBI Taxonomy" id="2724909"/>
    <lineage>
        <taxon>Bacteria</taxon>
        <taxon>Pseudomonadati</taxon>
        <taxon>Pseudomonadota</taxon>
        <taxon>Acidithiobacillia</taxon>
        <taxon>Acidithiobacillales</taxon>
        <taxon>Acidithiobacillaceae</taxon>
        <taxon>Igneacidithiobacillus</taxon>
    </lineage>
</organism>
<dbReference type="SUPFAM" id="SSF56935">
    <property type="entry name" value="Porins"/>
    <property type="match status" value="1"/>
</dbReference>
<name>A0AAE3CJ90_9PROT</name>
<comment type="similarity">
    <text evidence="2">Belongs to the OmpP1/FadL family.</text>
</comment>